<sequence>MSRLKQMSELLQNSFFTLRTRFTLDKALRWLFPVHMAVRGNVRLKKHMISPVTPSINANNSKLSSGQKVSFSELGLYGRYKEGKCK</sequence>
<reference evidence="1" key="1">
    <citation type="thesis" date="2020" institute="ProQuest LLC" country="789 East Eisenhower Parkway, Ann Arbor, MI, USA">
        <title>Comparative Genomics and Chromosome Evolution.</title>
        <authorList>
            <person name="Mudd A.B."/>
        </authorList>
    </citation>
    <scope>NUCLEOTIDE SEQUENCE</scope>
    <source>
        <strain evidence="1">237g6f4</strain>
        <tissue evidence="1">Blood</tissue>
    </source>
</reference>
<dbReference type="EMBL" id="WNYA01000005">
    <property type="protein sequence ID" value="KAG8573813.1"/>
    <property type="molecule type" value="Genomic_DNA"/>
</dbReference>
<evidence type="ECO:0000313" key="2">
    <source>
        <dbReference type="Proteomes" id="UP000824782"/>
    </source>
</evidence>
<proteinExistence type="predicted"/>
<name>A0AAV7BMS9_ENGPU</name>
<comment type="caution">
    <text evidence="1">The sequence shown here is derived from an EMBL/GenBank/DDBJ whole genome shotgun (WGS) entry which is preliminary data.</text>
</comment>
<dbReference type="AlphaFoldDB" id="A0AAV7BMS9"/>
<organism evidence="1 2">
    <name type="scientific">Engystomops pustulosus</name>
    <name type="common">Tungara frog</name>
    <name type="synonym">Physalaemus pustulosus</name>
    <dbReference type="NCBI Taxonomy" id="76066"/>
    <lineage>
        <taxon>Eukaryota</taxon>
        <taxon>Metazoa</taxon>
        <taxon>Chordata</taxon>
        <taxon>Craniata</taxon>
        <taxon>Vertebrata</taxon>
        <taxon>Euteleostomi</taxon>
        <taxon>Amphibia</taxon>
        <taxon>Batrachia</taxon>
        <taxon>Anura</taxon>
        <taxon>Neobatrachia</taxon>
        <taxon>Hyloidea</taxon>
        <taxon>Leptodactylidae</taxon>
        <taxon>Leiuperinae</taxon>
        <taxon>Engystomops</taxon>
    </lineage>
</organism>
<keyword evidence="2" id="KW-1185">Reference proteome</keyword>
<evidence type="ECO:0000313" key="1">
    <source>
        <dbReference type="EMBL" id="KAG8573813.1"/>
    </source>
</evidence>
<dbReference type="Proteomes" id="UP000824782">
    <property type="component" value="Unassembled WGS sequence"/>
</dbReference>
<accession>A0AAV7BMS9</accession>
<gene>
    <name evidence="1" type="ORF">GDO81_012563</name>
</gene>
<protein>
    <submittedName>
        <fullName evidence="1">Uncharacterized protein</fullName>
    </submittedName>
</protein>